<protein>
    <submittedName>
        <fullName evidence="1">Uncharacterized protein</fullName>
    </submittedName>
</protein>
<dbReference type="InterPro" id="IPR053217">
    <property type="entry name" value="ACC_Biotin_Carrier"/>
</dbReference>
<comment type="caution">
    <text evidence="1">The sequence shown here is derived from an EMBL/GenBank/DDBJ whole genome shotgun (WGS) entry which is preliminary data.</text>
</comment>
<evidence type="ECO:0000313" key="1">
    <source>
        <dbReference type="EMBL" id="GFP93103.1"/>
    </source>
</evidence>
<proteinExistence type="predicted"/>
<dbReference type="Proteomes" id="UP000653305">
    <property type="component" value="Unassembled WGS sequence"/>
</dbReference>
<gene>
    <name evidence="1" type="ORF">PHJA_001454600</name>
</gene>
<organism evidence="1 2">
    <name type="scientific">Phtheirospermum japonicum</name>
    <dbReference type="NCBI Taxonomy" id="374723"/>
    <lineage>
        <taxon>Eukaryota</taxon>
        <taxon>Viridiplantae</taxon>
        <taxon>Streptophyta</taxon>
        <taxon>Embryophyta</taxon>
        <taxon>Tracheophyta</taxon>
        <taxon>Spermatophyta</taxon>
        <taxon>Magnoliopsida</taxon>
        <taxon>eudicotyledons</taxon>
        <taxon>Gunneridae</taxon>
        <taxon>Pentapetalae</taxon>
        <taxon>asterids</taxon>
        <taxon>lamiids</taxon>
        <taxon>Lamiales</taxon>
        <taxon>Orobanchaceae</taxon>
        <taxon>Orobanchaceae incertae sedis</taxon>
        <taxon>Phtheirospermum</taxon>
    </lineage>
</organism>
<dbReference type="OrthoDB" id="529457at2759"/>
<feature type="non-terminal residue" evidence="1">
    <location>
        <position position="1"/>
    </location>
</feature>
<accession>A0A830CAT4</accession>
<evidence type="ECO:0000313" key="2">
    <source>
        <dbReference type="Proteomes" id="UP000653305"/>
    </source>
</evidence>
<name>A0A830CAT4_9LAMI</name>
<sequence>GLGASGLKIKNLELSSVRPKLRTLLNPLPCLTTPKTVQFDGLALSHRSRKSIIGCRISVSEADLTANASVEDKSEETESTDAVSTLIPNAFEVESLLTVLCDTTSIAEFELKLGGFRLYVSRDLAEQVAPPEPPTPAPVTAHSVIETPASNGSASSSSLALSKRTSPSGAVQALLDKAADEGLAILQSPRVGFFRRSRTIKGKKTPPSCKEVSISCCVPFFLFSNYFLFMGLEK</sequence>
<keyword evidence="2" id="KW-1185">Reference proteome</keyword>
<dbReference type="EMBL" id="BMAC01000301">
    <property type="protein sequence ID" value="GFP93103.1"/>
    <property type="molecule type" value="Genomic_DNA"/>
</dbReference>
<dbReference type="PANTHER" id="PTHR47597:SF1">
    <property type="entry name" value="IS A MEMBER OF THE PF|00364 BIOTIN-REQUIRING ENZYMES FAMILY-RELATED"/>
    <property type="match status" value="1"/>
</dbReference>
<dbReference type="PANTHER" id="PTHR47597">
    <property type="entry name" value="IS A MEMBER OF THE PF|00364 BIOTIN-REQUIRING ENZYMES FAMILY-RELATED"/>
    <property type="match status" value="1"/>
</dbReference>
<dbReference type="AlphaFoldDB" id="A0A830CAT4"/>
<reference evidence="1" key="1">
    <citation type="submission" date="2020-07" db="EMBL/GenBank/DDBJ databases">
        <title>Ethylene signaling mediates host invasion by parasitic plants.</title>
        <authorList>
            <person name="Yoshida S."/>
        </authorList>
    </citation>
    <scope>NUCLEOTIDE SEQUENCE</scope>
    <source>
        <strain evidence="1">Okayama</strain>
    </source>
</reference>